<dbReference type="InterPro" id="IPR000836">
    <property type="entry name" value="PRTase_dom"/>
</dbReference>
<reference evidence="18" key="1">
    <citation type="submission" date="2020-11" db="EMBL/GenBank/DDBJ databases">
        <authorList>
            <person name="Tran Van P."/>
        </authorList>
    </citation>
    <scope>NUCLEOTIDE SEQUENCE</scope>
</reference>
<dbReference type="PROSITE" id="PS00513">
    <property type="entry name" value="ADENYLOSUCCIN_SYN_2"/>
    <property type="match status" value="1"/>
</dbReference>
<comment type="caution">
    <text evidence="14">Lacks conserved residue(s) required for the propagation of feature annotation.</text>
</comment>
<dbReference type="InterPro" id="IPR042110">
    <property type="entry name" value="Adenylosuccinate_synth_dom2"/>
</dbReference>
<evidence type="ECO:0000256" key="4">
    <source>
        <dbReference type="ARBA" id="ARBA00022679"/>
    </source>
</evidence>
<dbReference type="InterPro" id="IPR027417">
    <property type="entry name" value="P-loop_NTPase"/>
</dbReference>
<dbReference type="EMBL" id="OC921989">
    <property type="protein sequence ID" value="CAD7653846.1"/>
    <property type="molecule type" value="Genomic_DNA"/>
</dbReference>
<evidence type="ECO:0000259" key="16">
    <source>
        <dbReference type="Pfam" id="PF00485"/>
    </source>
</evidence>
<evidence type="ECO:0000256" key="5">
    <source>
        <dbReference type="ARBA" id="ARBA00022723"/>
    </source>
</evidence>
<evidence type="ECO:0000259" key="17">
    <source>
        <dbReference type="Pfam" id="PF14681"/>
    </source>
</evidence>
<dbReference type="InterPro" id="IPR006083">
    <property type="entry name" value="PRK/URK"/>
</dbReference>
<dbReference type="GO" id="GO:0005525">
    <property type="term" value="F:GTP binding"/>
    <property type="evidence" value="ECO:0007669"/>
    <property type="project" value="UniProtKB-UniRule"/>
</dbReference>
<name>A0A7R9M5H6_9ACAR</name>
<evidence type="ECO:0000256" key="9">
    <source>
        <dbReference type="ARBA" id="ARBA00022840"/>
    </source>
</evidence>
<sequence length="538" mass="60794">MYGANVIICDGILIFANKTLVDMMDMKVFIDTDSDIRLARRLRRDITERGRDLEGVIKQYNQFVKPMFDFYILPSMIHADLIVPRGGENQVAIDLIVQHVHTQLQSKGLKLRSKLIKIHTDQPLPRSLKQLPLTPQIKGMHTFIRNRETTRDDFIFYSKRLMRLLIEFALSLLPFKDVIVETPQNVNYNGKRINCQKICGVSILRAGETMEQSLCDVLKDVRIGKILIQTNRETDEPELYYLRLPKDIKDYKVMLMDATVASGAAAMMAIRVLLDHDVPEENIFLLSLLMAVSGVHSIAYAFPKVTVVTTQVDPEVSDKFYIIPGIGNYGDRFFGTEATAIMIFENYPFVATIRKNETKGLSNWKQRLFISDRAHLVFDFHQTVDGLQEKDRGKKSIGTTKKGIGPTYATKAGRTGIRMADLMGDYSLFQEKFRSLSANFRSQFPDISQDVIDSELIKYKQFAEEIRPCVKDTVSYVSTSMRAGKSVLIEGANATMLDIDFGTYPFVTSSNCTVGGVCTGLGIPPRYIGDVYGVTKAY</sequence>
<evidence type="ECO:0000256" key="7">
    <source>
        <dbReference type="ARBA" id="ARBA00022755"/>
    </source>
</evidence>
<keyword evidence="8" id="KW-0418">Kinase</keyword>
<dbReference type="NCBIfam" id="NF001097">
    <property type="entry name" value="PRK00129.1"/>
    <property type="match status" value="1"/>
</dbReference>
<dbReference type="Pfam" id="PF00485">
    <property type="entry name" value="PRK"/>
    <property type="match status" value="1"/>
</dbReference>
<evidence type="ECO:0000313" key="18">
    <source>
        <dbReference type="EMBL" id="CAD7653846.1"/>
    </source>
</evidence>
<dbReference type="OrthoDB" id="10257085at2759"/>
<evidence type="ECO:0000256" key="15">
    <source>
        <dbReference type="PROSITE-ProRule" id="PRU10134"/>
    </source>
</evidence>
<dbReference type="FunFam" id="1.10.300.10:FF:000002">
    <property type="entry name" value="Adenylosuccinate synthetase, chloroplastic"/>
    <property type="match status" value="1"/>
</dbReference>
<evidence type="ECO:0000256" key="13">
    <source>
        <dbReference type="ARBA" id="ARBA00048909"/>
    </source>
</evidence>
<evidence type="ECO:0000256" key="10">
    <source>
        <dbReference type="ARBA" id="ARBA00022842"/>
    </source>
</evidence>
<keyword evidence="4" id="KW-0808">Transferase</keyword>
<dbReference type="FunFam" id="3.40.50.2020:FF:000010">
    <property type="entry name" value="Uridine-cytidine kinase"/>
    <property type="match status" value="1"/>
</dbReference>
<gene>
    <name evidence="18" type="ORF">ONB1V03_LOCUS10499</name>
</gene>
<dbReference type="GO" id="GO:0000287">
    <property type="term" value="F:magnesium ion binding"/>
    <property type="evidence" value="ECO:0007669"/>
    <property type="project" value="UniProtKB-UniRule"/>
</dbReference>
<accession>A0A7R9M5H6</accession>
<dbReference type="SUPFAM" id="SSF52540">
    <property type="entry name" value="P-loop containing nucleoside triphosphate hydrolases"/>
    <property type="match status" value="2"/>
</dbReference>
<dbReference type="EC" id="6.3.4.4" evidence="14"/>
<evidence type="ECO:0000256" key="3">
    <source>
        <dbReference type="ARBA" id="ARBA00022598"/>
    </source>
</evidence>
<comment type="similarity">
    <text evidence="14">Belongs to the adenylosuccinate synthetase family.</text>
</comment>
<dbReference type="Gene3D" id="3.40.50.2020">
    <property type="match status" value="1"/>
</dbReference>
<feature type="binding site" evidence="14">
    <location>
        <position position="493"/>
    </location>
    <ligand>
        <name>IMP</name>
        <dbReference type="ChEBI" id="CHEBI:58053"/>
    </ligand>
</feature>
<dbReference type="InterPro" id="IPR033128">
    <property type="entry name" value="Adenylosuccin_syn_Lys_AS"/>
</dbReference>
<protein>
    <recommendedName>
        <fullName evidence="14">Adenylosuccinate synthetase</fullName>
        <shortName evidence="14">AMPSase</shortName>
        <shortName evidence="14">AdSS</shortName>
        <ecNumber evidence="14">6.3.4.4</ecNumber>
    </recommendedName>
    <alternativeName>
        <fullName evidence="14">IMP--aspartate ligase</fullName>
    </alternativeName>
</protein>
<dbReference type="AlphaFoldDB" id="A0A7R9M5H6"/>
<evidence type="ECO:0000256" key="6">
    <source>
        <dbReference type="ARBA" id="ARBA00022741"/>
    </source>
</evidence>
<dbReference type="InterPro" id="IPR042109">
    <property type="entry name" value="Adenylosuccinate_synth_dom1"/>
</dbReference>
<comment type="catalytic activity">
    <reaction evidence="14">
        <text>IMP + L-aspartate + GTP = N(6)-(1,2-dicarboxyethyl)-AMP + GDP + phosphate + 2 H(+)</text>
        <dbReference type="Rhea" id="RHEA:15753"/>
        <dbReference type="ChEBI" id="CHEBI:15378"/>
        <dbReference type="ChEBI" id="CHEBI:29991"/>
        <dbReference type="ChEBI" id="CHEBI:37565"/>
        <dbReference type="ChEBI" id="CHEBI:43474"/>
        <dbReference type="ChEBI" id="CHEBI:57567"/>
        <dbReference type="ChEBI" id="CHEBI:58053"/>
        <dbReference type="ChEBI" id="CHEBI:58189"/>
        <dbReference type="EC" id="6.3.4.4"/>
    </reaction>
</comment>
<feature type="domain" description="Phosphoribosyltransferase" evidence="17">
    <location>
        <begin position="134"/>
        <end position="336"/>
    </location>
</feature>
<dbReference type="Proteomes" id="UP000728032">
    <property type="component" value="Unassembled WGS sequence"/>
</dbReference>
<feature type="binding site" evidence="14">
    <location>
        <position position="414"/>
    </location>
    <ligand>
        <name>IMP</name>
        <dbReference type="ChEBI" id="CHEBI:58053"/>
        <note>ligand shared between dimeric partners</note>
    </ligand>
</feature>
<dbReference type="UniPathway" id="UPA00075">
    <property type="reaction ID" value="UER00335"/>
</dbReference>
<feature type="active site" evidence="15">
    <location>
        <position position="411"/>
    </location>
</feature>
<dbReference type="GO" id="GO:0044206">
    <property type="term" value="P:UMP salvage"/>
    <property type="evidence" value="ECO:0007669"/>
    <property type="project" value="UniProtKB-UniPathway"/>
</dbReference>
<dbReference type="Pfam" id="PF00709">
    <property type="entry name" value="Adenylsucc_synt"/>
    <property type="match status" value="1"/>
</dbReference>
<comment type="function">
    <text evidence="14">Plays an important role in the de novo pathway and in the salvage pathway of purine nucleotide biosynthesis. Catalyzes the first commited step in the biosynthesis of AMP from IMP.</text>
</comment>
<comment type="catalytic activity">
    <reaction evidence="13">
        <text>uridine + ATP = UMP + ADP + H(+)</text>
        <dbReference type="Rhea" id="RHEA:16825"/>
        <dbReference type="ChEBI" id="CHEBI:15378"/>
        <dbReference type="ChEBI" id="CHEBI:16704"/>
        <dbReference type="ChEBI" id="CHEBI:30616"/>
        <dbReference type="ChEBI" id="CHEBI:57865"/>
        <dbReference type="ChEBI" id="CHEBI:456216"/>
        <dbReference type="EC" id="2.7.1.48"/>
    </reaction>
</comment>
<comment type="pathway">
    <text evidence="14">Purine metabolism; AMP biosynthesis via de novo pathway; AMP from IMP: step 1/2.</text>
</comment>
<comment type="pathway">
    <text evidence="1">Pyrimidine metabolism; UMP biosynthesis via salvage pathway; UMP from uridine: step 1/1.</text>
</comment>
<dbReference type="PRINTS" id="PR00988">
    <property type="entry name" value="URIDINKINASE"/>
</dbReference>
<keyword evidence="5 14" id="KW-0479">Metal-binding</keyword>
<dbReference type="CDD" id="cd02023">
    <property type="entry name" value="UMPK"/>
    <property type="match status" value="1"/>
</dbReference>
<dbReference type="SUPFAM" id="SSF53271">
    <property type="entry name" value="PRTase-like"/>
    <property type="match status" value="1"/>
</dbReference>
<dbReference type="Gene3D" id="1.10.300.10">
    <property type="entry name" value="Adenylosuccinate Synthetase, subunit A, domain 2"/>
    <property type="match status" value="1"/>
</dbReference>
<dbReference type="InterPro" id="IPR029057">
    <property type="entry name" value="PRTase-like"/>
</dbReference>
<feature type="binding site" evidence="14">
    <location>
        <position position="508"/>
    </location>
    <ligand>
        <name>IMP</name>
        <dbReference type="ChEBI" id="CHEBI:58053"/>
    </ligand>
</feature>
<keyword evidence="7 14" id="KW-0658">Purine biosynthesis</keyword>
<evidence type="ECO:0000256" key="11">
    <source>
        <dbReference type="ARBA" id="ARBA00023134"/>
    </source>
</evidence>
<dbReference type="InterPro" id="IPR000764">
    <property type="entry name" value="Uridine_kinase-like"/>
</dbReference>
<keyword evidence="6 14" id="KW-0547">Nucleotide-binding</keyword>
<keyword evidence="11 14" id="KW-0342">GTP-binding</keyword>
<keyword evidence="9" id="KW-0067">ATP-binding</keyword>
<dbReference type="Gene3D" id="3.40.50.300">
    <property type="entry name" value="P-loop containing nucleotide triphosphate hydrolases"/>
    <property type="match status" value="1"/>
</dbReference>
<keyword evidence="10 14" id="KW-0460">Magnesium</keyword>
<dbReference type="PANTHER" id="PTHR11846">
    <property type="entry name" value="ADENYLOSUCCINATE SYNTHETASE"/>
    <property type="match status" value="1"/>
</dbReference>
<dbReference type="UniPathway" id="UPA00574">
    <property type="reaction ID" value="UER00637"/>
</dbReference>
<dbReference type="Gene3D" id="3.40.440.10">
    <property type="entry name" value="Adenylosuccinate Synthetase, subunit A, domain 1"/>
    <property type="match status" value="1"/>
</dbReference>
<dbReference type="GO" id="GO:0046040">
    <property type="term" value="P:IMP metabolic process"/>
    <property type="evidence" value="ECO:0007669"/>
    <property type="project" value="TreeGrafter"/>
</dbReference>
<dbReference type="InterPro" id="IPR001114">
    <property type="entry name" value="Adenylosuccinate_synthetase"/>
</dbReference>
<dbReference type="GO" id="GO:0004019">
    <property type="term" value="F:adenylosuccinate synthase activity"/>
    <property type="evidence" value="ECO:0007669"/>
    <property type="project" value="UniProtKB-UniRule"/>
</dbReference>
<dbReference type="PANTHER" id="PTHR11846:SF0">
    <property type="entry name" value="ADENYLOSUCCINATE SYNTHETASE"/>
    <property type="match status" value="1"/>
</dbReference>
<evidence type="ECO:0000313" key="19">
    <source>
        <dbReference type="Proteomes" id="UP000728032"/>
    </source>
</evidence>
<dbReference type="CDD" id="cd06223">
    <property type="entry name" value="PRTases_typeI"/>
    <property type="match status" value="1"/>
</dbReference>
<feature type="domain" description="Phosphoribulokinase/uridine kinase" evidence="16">
    <location>
        <begin position="1"/>
        <end position="92"/>
    </location>
</feature>
<dbReference type="GO" id="GO:0044208">
    <property type="term" value="P:'de novo' AMP biosynthetic process"/>
    <property type="evidence" value="ECO:0007669"/>
    <property type="project" value="UniProtKB-UniRule"/>
</dbReference>
<proteinExistence type="inferred from homology"/>
<dbReference type="SMART" id="SM00788">
    <property type="entry name" value="Adenylsucc_synt"/>
    <property type="match status" value="1"/>
</dbReference>
<keyword evidence="3 14" id="KW-0436">Ligase</keyword>
<comment type="similarity">
    <text evidence="2">Belongs to the uridine kinase family.</text>
</comment>
<dbReference type="Pfam" id="PF14681">
    <property type="entry name" value="UPRTase"/>
    <property type="match status" value="1"/>
</dbReference>
<dbReference type="GO" id="GO:0004849">
    <property type="term" value="F:uridine kinase activity"/>
    <property type="evidence" value="ECO:0007669"/>
    <property type="project" value="UniProtKB-EC"/>
</dbReference>
<keyword evidence="19" id="KW-1185">Reference proteome</keyword>
<dbReference type="HAMAP" id="MF_00011">
    <property type="entry name" value="Adenylosucc_synth"/>
    <property type="match status" value="1"/>
</dbReference>
<evidence type="ECO:0000256" key="12">
    <source>
        <dbReference type="ARBA" id="ARBA00047436"/>
    </source>
</evidence>
<comment type="subunit">
    <text evidence="14">Homodimer.</text>
</comment>
<evidence type="ECO:0000256" key="1">
    <source>
        <dbReference type="ARBA" id="ARBA00004690"/>
    </source>
</evidence>
<dbReference type="GO" id="GO:0005524">
    <property type="term" value="F:ATP binding"/>
    <property type="evidence" value="ECO:0007669"/>
    <property type="project" value="UniProtKB-KW"/>
</dbReference>
<evidence type="ECO:0000256" key="14">
    <source>
        <dbReference type="HAMAP-Rule" id="MF_03125"/>
    </source>
</evidence>
<keyword evidence="14" id="KW-0963">Cytoplasm</keyword>
<dbReference type="GO" id="GO:0005737">
    <property type="term" value="C:cytoplasm"/>
    <property type="evidence" value="ECO:0007669"/>
    <property type="project" value="UniProtKB-SubCell"/>
</dbReference>
<evidence type="ECO:0000256" key="2">
    <source>
        <dbReference type="ARBA" id="ARBA00005408"/>
    </source>
</evidence>
<evidence type="ECO:0000256" key="8">
    <source>
        <dbReference type="ARBA" id="ARBA00022777"/>
    </source>
</evidence>
<feature type="binding site" evidence="14">
    <location>
        <position position="400"/>
    </location>
    <ligand>
        <name>IMP</name>
        <dbReference type="ChEBI" id="CHEBI:58053"/>
    </ligand>
</feature>
<comment type="subcellular location">
    <subcellularLocation>
        <location evidence="14">Cytoplasm</location>
    </subcellularLocation>
</comment>
<dbReference type="EMBL" id="CAJPVJ010007164">
    <property type="protein sequence ID" value="CAG2171033.1"/>
    <property type="molecule type" value="Genomic_DNA"/>
</dbReference>
<organism evidence="18">
    <name type="scientific">Oppiella nova</name>
    <dbReference type="NCBI Taxonomy" id="334625"/>
    <lineage>
        <taxon>Eukaryota</taxon>
        <taxon>Metazoa</taxon>
        <taxon>Ecdysozoa</taxon>
        <taxon>Arthropoda</taxon>
        <taxon>Chelicerata</taxon>
        <taxon>Arachnida</taxon>
        <taxon>Acari</taxon>
        <taxon>Acariformes</taxon>
        <taxon>Sarcoptiformes</taxon>
        <taxon>Oribatida</taxon>
        <taxon>Brachypylina</taxon>
        <taxon>Oppioidea</taxon>
        <taxon>Oppiidae</taxon>
        <taxon>Oppiella</taxon>
    </lineage>
</organism>
<comment type="catalytic activity">
    <reaction evidence="12">
        <text>cytidine + ATP = CMP + ADP + H(+)</text>
        <dbReference type="Rhea" id="RHEA:24674"/>
        <dbReference type="ChEBI" id="CHEBI:15378"/>
        <dbReference type="ChEBI" id="CHEBI:17562"/>
        <dbReference type="ChEBI" id="CHEBI:30616"/>
        <dbReference type="ChEBI" id="CHEBI:60377"/>
        <dbReference type="ChEBI" id="CHEBI:456216"/>
        <dbReference type="EC" id="2.7.1.48"/>
    </reaction>
</comment>
<comment type="cofactor">
    <cofactor evidence="14">
        <name>Mg(2+)</name>
        <dbReference type="ChEBI" id="CHEBI:18420"/>
    </cofactor>
    <text evidence="14">Binds 1 Mg(2+) ion per subunit.</text>
</comment>